<dbReference type="AlphaFoldDB" id="A0A8X6FUH5"/>
<evidence type="ECO:0000313" key="1">
    <source>
        <dbReference type="EMBL" id="GFQ67483.1"/>
    </source>
</evidence>
<evidence type="ECO:0000313" key="2">
    <source>
        <dbReference type="Proteomes" id="UP000887116"/>
    </source>
</evidence>
<sequence>WLCSLIVAKKTFRGAVRHDEQLGESTHH</sequence>
<reference evidence="1" key="1">
    <citation type="submission" date="2020-07" db="EMBL/GenBank/DDBJ databases">
        <title>Multicomponent nature underlies the extraordinary mechanical properties of spider dragline silk.</title>
        <authorList>
            <person name="Kono N."/>
            <person name="Nakamura H."/>
            <person name="Mori M."/>
            <person name="Yoshida Y."/>
            <person name="Ohtoshi R."/>
            <person name="Malay A.D."/>
            <person name="Moran D.A.P."/>
            <person name="Tomita M."/>
            <person name="Numata K."/>
            <person name="Arakawa K."/>
        </authorList>
    </citation>
    <scope>NUCLEOTIDE SEQUENCE</scope>
</reference>
<accession>A0A8X6FUH5</accession>
<dbReference type="EMBL" id="BMAO01020455">
    <property type="protein sequence ID" value="GFQ67483.1"/>
    <property type="molecule type" value="Genomic_DNA"/>
</dbReference>
<name>A0A8X6FUH5_TRICU</name>
<keyword evidence="2" id="KW-1185">Reference proteome</keyword>
<comment type="caution">
    <text evidence="1">The sequence shown here is derived from an EMBL/GenBank/DDBJ whole genome shotgun (WGS) entry which is preliminary data.</text>
</comment>
<gene>
    <name evidence="1" type="ORF">TNCT_459471</name>
</gene>
<dbReference type="Proteomes" id="UP000887116">
    <property type="component" value="Unassembled WGS sequence"/>
</dbReference>
<organism evidence="1 2">
    <name type="scientific">Trichonephila clavata</name>
    <name type="common">Joro spider</name>
    <name type="synonym">Nephila clavata</name>
    <dbReference type="NCBI Taxonomy" id="2740835"/>
    <lineage>
        <taxon>Eukaryota</taxon>
        <taxon>Metazoa</taxon>
        <taxon>Ecdysozoa</taxon>
        <taxon>Arthropoda</taxon>
        <taxon>Chelicerata</taxon>
        <taxon>Arachnida</taxon>
        <taxon>Araneae</taxon>
        <taxon>Araneomorphae</taxon>
        <taxon>Entelegynae</taxon>
        <taxon>Araneoidea</taxon>
        <taxon>Nephilidae</taxon>
        <taxon>Trichonephila</taxon>
    </lineage>
</organism>
<feature type="non-terminal residue" evidence="1">
    <location>
        <position position="28"/>
    </location>
</feature>
<proteinExistence type="predicted"/>
<protein>
    <submittedName>
        <fullName evidence="1">Uncharacterized protein</fullName>
    </submittedName>
</protein>